<name>A0ABY5FS81_9BACL</name>
<reference evidence="1" key="1">
    <citation type="submission" date="2022-07" db="EMBL/GenBank/DDBJ databases">
        <title>Complete genome of CX2.</title>
        <authorList>
            <person name="Cao G."/>
        </authorList>
    </citation>
    <scope>NUCLEOTIDE SEQUENCE</scope>
    <source>
        <strain evidence="1">CX2</strain>
    </source>
</reference>
<dbReference type="RefSeq" id="WP_255178547.1">
    <property type="nucleotide sequence ID" value="NZ_CP101462.1"/>
</dbReference>
<evidence type="ECO:0000313" key="2">
    <source>
        <dbReference type="Proteomes" id="UP001060325"/>
    </source>
</evidence>
<keyword evidence="2" id="KW-1185">Reference proteome</keyword>
<sequence length="136" mass="16134">MAIIKNQELYIKLFPRKYAENGDDPFIASLFHIKVQNEIVFDFYGSLLLKSEYEDLLSHMELMLSGLLKRVILNPVEPYFVLRIENDQDDLFKWVFYNKLGPKRVDALLVTKDEMVEFHRQLQQEMTKILPPPFLP</sequence>
<protein>
    <submittedName>
        <fullName evidence="1">Uncharacterized protein</fullName>
    </submittedName>
</protein>
<dbReference type="InterPro" id="IPR056510">
    <property type="entry name" value="WapI"/>
</dbReference>
<dbReference type="Proteomes" id="UP001060325">
    <property type="component" value="Chromosome"/>
</dbReference>
<organism evidence="1 2">
    <name type="scientific">Exiguobacterium aurantiacum</name>
    <dbReference type="NCBI Taxonomy" id="33987"/>
    <lineage>
        <taxon>Bacteria</taxon>
        <taxon>Bacillati</taxon>
        <taxon>Bacillota</taxon>
        <taxon>Bacilli</taxon>
        <taxon>Bacillales</taxon>
        <taxon>Bacillales Family XII. Incertae Sedis</taxon>
        <taxon>Exiguobacterium</taxon>
    </lineage>
</organism>
<dbReference type="EMBL" id="CP101462">
    <property type="protein sequence ID" value="UTT44296.1"/>
    <property type="molecule type" value="Genomic_DNA"/>
</dbReference>
<accession>A0ABY5FS81</accession>
<dbReference type="Pfam" id="PF24716">
    <property type="entry name" value="WapI"/>
    <property type="match status" value="1"/>
</dbReference>
<proteinExistence type="predicted"/>
<gene>
    <name evidence="1" type="ORF">NMQ00_07305</name>
</gene>
<evidence type="ECO:0000313" key="1">
    <source>
        <dbReference type="EMBL" id="UTT44296.1"/>
    </source>
</evidence>